<feature type="signal peptide" evidence="1">
    <location>
        <begin position="1"/>
        <end position="23"/>
    </location>
</feature>
<dbReference type="InterPro" id="IPR002048">
    <property type="entry name" value="EF_hand_dom"/>
</dbReference>
<feature type="chain" id="PRO_5045842312" evidence="1">
    <location>
        <begin position="24"/>
        <end position="174"/>
    </location>
</feature>
<dbReference type="Pfam" id="PF13833">
    <property type="entry name" value="EF-hand_8"/>
    <property type="match status" value="1"/>
</dbReference>
<sequence>MKHTLIAATLALAAGTVALPAFAAAPDAPVSTQPAPASDAQPGPRGAMMFWFLDRNNDGFIDQTEIAAFRTAKFQSLDTNGDGVLSKDEAIASINQRPMHGERRGKHAERFAARAEKRESRMLTRLGFSDTTTTITLAAFVAQDDPMFKRADTNGDGKVSKEEFLAAATKMPHP</sequence>
<dbReference type="Gene3D" id="1.10.238.10">
    <property type="entry name" value="EF-hand"/>
    <property type="match status" value="2"/>
</dbReference>
<dbReference type="Pfam" id="PF13499">
    <property type="entry name" value="EF-hand_7"/>
    <property type="match status" value="1"/>
</dbReference>
<keyword evidence="4" id="KW-1185">Reference proteome</keyword>
<dbReference type="PROSITE" id="PS00018">
    <property type="entry name" value="EF_HAND_1"/>
    <property type="match status" value="1"/>
</dbReference>
<comment type="caution">
    <text evidence="3">The sequence shown here is derived from an EMBL/GenBank/DDBJ whole genome shotgun (WGS) entry which is preliminary data.</text>
</comment>
<dbReference type="InterPro" id="IPR011992">
    <property type="entry name" value="EF-hand-dom_pair"/>
</dbReference>
<dbReference type="Proteomes" id="UP001241603">
    <property type="component" value="Unassembled WGS sequence"/>
</dbReference>
<organism evidence="3 4">
    <name type="scientific">Kaistia dalseonensis</name>
    <dbReference type="NCBI Taxonomy" id="410840"/>
    <lineage>
        <taxon>Bacteria</taxon>
        <taxon>Pseudomonadati</taxon>
        <taxon>Pseudomonadota</taxon>
        <taxon>Alphaproteobacteria</taxon>
        <taxon>Hyphomicrobiales</taxon>
        <taxon>Kaistiaceae</taxon>
        <taxon>Kaistia</taxon>
    </lineage>
</organism>
<evidence type="ECO:0000259" key="2">
    <source>
        <dbReference type="PROSITE" id="PS50222"/>
    </source>
</evidence>
<dbReference type="SMART" id="SM00054">
    <property type="entry name" value="EFh"/>
    <property type="match status" value="2"/>
</dbReference>
<keyword evidence="1" id="KW-0732">Signal</keyword>
<evidence type="ECO:0000313" key="3">
    <source>
        <dbReference type="EMBL" id="MDQ0438542.1"/>
    </source>
</evidence>
<name>A0ABU0H8A8_9HYPH</name>
<evidence type="ECO:0000256" key="1">
    <source>
        <dbReference type="SAM" id="SignalP"/>
    </source>
</evidence>
<proteinExistence type="predicted"/>
<feature type="domain" description="EF-hand" evidence="2">
    <location>
        <begin position="147"/>
        <end position="174"/>
    </location>
</feature>
<dbReference type="EMBL" id="JAUSVO010000004">
    <property type="protein sequence ID" value="MDQ0438542.1"/>
    <property type="molecule type" value="Genomic_DNA"/>
</dbReference>
<accession>A0ABU0H8A8</accession>
<gene>
    <name evidence="3" type="ORF">QO014_002937</name>
</gene>
<feature type="domain" description="EF-hand" evidence="2">
    <location>
        <begin position="74"/>
        <end position="100"/>
    </location>
</feature>
<dbReference type="InterPro" id="IPR018247">
    <property type="entry name" value="EF_Hand_1_Ca_BS"/>
</dbReference>
<dbReference type="SUPFAM" id="SSF47473">
    <property type="entry name" value="EF-hand"/>
    <property type="match status" value="1"/>
</dbReference>
<evidence type="ECO:0000313" key="4">
    <source>
        <dbReference type="Proteomes" id="UP001241603"/>
    </source>
</evidence>
<reference evidence="3 4" key="1">
    <citation type="submission" date="2023-07" db="EMBL/GenBank/DDBJ databases">
        <title>Genomic Encyclopedia of Type Strains, Phase IV (KMG-IV): sequencing the most valuable type-strain genomes for metagenomic binning, comparative biology and taxonomic classification.</title>
        <authorList>
            <person name="Goeker M."/>
        </authorList>
    </citation>
    <scope>NUCLEOTIDE SEQUENCE [LARGE SCALE GENOMIC DNA]</scope>
    <source>
        <strain evidence="3 4">B6-8</strain>
    </source>
</reference>
<dbReference type="RefSeq" id="WP_266349451.1">
    <property type="nucleotide sequence ID" value="NZ_JAPKNG010000004.1"/>
</dbReference>
<dbReference type="PROSITE" id="PS50222">
    <property type="entry name" value="EF_HAND_2"/>
    <property type="match status" value="2"/>
</dbReference>
<protein>
    <submittedName>
        <fullName evidence="3">Ca2+-binding EF-hand superfamily protein</fullName>
    </submittedName>
</protein>